<evidence type="ECO:0000256" key="1">
    <source>
        <dbReference type="ARBA" id="ARBA00004651"/>
    </source>
</evidence>
<evidence type="ECO:0000256" key="4">
    <source>
        <dbReference type="ARBA" id="ARBA00022475"/>
    </source>
</evidence>
<dbReference type="eggNOG" id="COG2212">
    <property type="taxonomic scope" value="Bacteria"/>
</dbReference>
<dbReference type="GO" id="GO:0005886">
    <property type="term" value="C:plasma membrane"/>
    <property type="evidence" value="ECO:0007669"/>
    <property type="project" value="UniProtKB-SubCell"/>
</dbReference>
<dbReference type="HOGENOM" id="CLU_125825_2_1_5"/>
<dbReference type="Proteomes" id="UP000001929">
    <property type="component" value="Chromosome"/>
</dbReference>
<keyword evidence="10" id="KW-1185">Reference proteome</keyword>
<dbReference type="RefSeq" id="WP_011389330.1">
    <property type="nucleotide sequence ID" value="NC_007643.1"/>
</dbReference>
<feature type="transmembrane region" description="Helical" evidence="8">
    <location>
        <begin position="57"/>
        <end position="77"/>
    </location>
</feature>
<gene>
    <name evidence="9" type="ordered locus">Rru_A1640</name>
</gene>
<dbReference type="PANTHER" id="PTHR34702:SF1">
    <property type="entry name" value="NA(+)_H(+) ANTIPORTER SUBUNIT F"/>
    <property type="match status" value="1"/>
</dbReference>
<dbReference type="Pfam" id="PF04066">
    <property type="entry name" value="MrpF_PhaF"/>
    <property type="match status" value="1"/>
</dbReference>
<dbReference type="InterPro" id="IPR007208">
    <property type="entry name" value="MrpF/PhaF-like"/>
</dbReference>
<dbReference type="KEGG" id="rru:Rru_A1640"/>
<evidence type="ECO:0000313" key="9">
    <source>
        <dbReference type="EMBL" id="ABC22440.1"/>
    </source>
</evidence>
<evidence type="ECO:0000313" key="10">
    <source>
        <dbReference type="Proteomes" id="UP000001929"/>
    </source>
</evidence>
<keyword evidence="6 8" id="KW-1133">Transmembrane helix</keyword>
<keyword evidence="5 8" id="KW-0812">Transmembrane</keyword>
<dbReference type="GO" id="GO:0015385">
    <property type="term" value="F:sodium:proton antiporter activity"/>
    <property type="evidence" value="ECO:0007669"/>
    <property type="project" value="TreeGrafter"/>
</dbReference>
<evidence type="ECO:0000256" key="7">
    <source>
        <dbReference type="ARBA" id="ARBA00023136"/>
    </source>
</evidence>
<evidence type="ECO:0000256" key="2">
    <source>
        <dbReference type="ARBA" id="ARBA00009212"/>
    </source>
</evidence>
<sequence length="97" mass="10329">MFIAATLAILVAIALVLVRAFRGPTVYDRILAANMIGTKTVLLIGVLGFLSGRPDFIDIALVYALINFAGLIAIVKFHKFGNLAGPSATTDEGDRRP</sequence>
<protein>
    <submittedName>
        <fullName evidence="9">Multiple resistance and pH regulation protein F</fullName>
    </submittedName>
</protein>
<accession>Q2RTV5</accession>
<evidence type="ECO:0000256" key="6">
    <source>
        <dbReference type="ARBA" id="ARBA00022989"/>
    </source>
</evidence>
<comment type="similarity">
    <text evidence="2">Belongs to the CPA3 antiporters (TC 2.A.63) subunit F family.</text>
</comment>
<dbReference type="EMBL" id="CP000230">
    <property type="protein sequence ID" value="ABC22440.1"/>
    <property type="molecule type" value="Genomic_DNA"/>
</dbReference>
<keyword evidence="7 8" id="KW-0472">Membrane</keyword>
<evidence type="ECO:0000256" key="8">
    <source>
        <dbReference type="SAM" id="Phobius"/>
    </source>
</evidence>
<dbReference type="PANTHER" id="PTHR34702">
    <property type="entry name" value="NA(+)/H(+) ANTIPORTER SUBUNIT F1"/>
    <property type="match status" value="1"/>
</dbReference>
<name>Q2RTV5_RHORT</name>
<organism evidence="9 10">
    <name type="scientific">Rhodospirillum rubrum (strain ATCC 11170 / ATH 1.1.1 / DSM 467 / LMG 4362 / NCIMB 8255 / S1)</name>
    <dbReference type="NCBI Taxonomy" id="269796"/>
    <lineage>
        <taxon>Bacteria</taxon>
        <taxon>Pseudomonadati</taxon>
        <taxon>Pseudomonadota</taxon>
        <taxon>Alphaproteobacteria</taxon>
        <taxon>Rhodospirillales</taxon>
        <taxon>Rhodospirillaceae</taxon>
        <taxon>Rhodospirillum</taxon>
    </lineage>
</organism>
<dbReference type="AlphaFoldDB" id="Q2RTV5"/>
<reference evidence="9 10" key="1">
    <citation type="journal article" date="2011" name="Stand. Genomic Sci.">
        <title>Complete genome sequence of Rhodospirillum rubrum type strain (S1).</title>
        <authorList>
            <person name="Munk A.C."/>
            <person name="Copeland A."/>
            <person name="Lucas S."/>
            <person name="Lapidus A."/>
            <person name="Del Rio T.G."/>
            <person name="Barry K."/>
            <person name="Detter J.C."/>
            <person name="Hammon N."/>
            <person name="Israni S."/>
            <person name="Pitluck S."/>
            <person name="Brettin T."/>
            <person name="Bruce D."/>
            <person name="Han C."/>
            <person name="Tapia R."/>
            <person name="Gilna P."/>
            <person name="Schmutz J."/>
            <person name="Larimer F."/>
            <person name="Land M."/>
            <person name="Kyrpides N.C."/>
            <person name="Mavromatis K."/>
            <person name="Richardson P."/>
            <person name="Rohde M."/>
            <person name="Goker M."/>
            <person name="Klenk H.P."/>
            <person name="Zhang Y."/>
            <person name="Roberts G.P."/>
            <person name="Reslewic S."/>
            <person name="Schwartz D.C."/>
        </authorList>
    </citation>
    <scope>NUCLEOTIDE SEQUENCE [LARGE SCALE GENOMIC DNA]</scope>
    <source>
        <strain evidence="10">ATCC 11170 / ATH 1.1.1 / DSM 467 / LMG 4362 / NCIMB 8255 / S1</strain>
    </source>
</reference>
<dbReference type="PATRIC" id="fig|269796.9.peg.1717"/>
<keyword evidence="3" id="KW-0813">Transport</keyword>
<evidence type="ECO:0000256" key="3">
    <source>
        <dbReference type="ARBA" id="ARBA00022448"/>
    </source>
</evidence>
<dbReference type="EnsemblBacteria" id="ABC22440">
    <property type="protein sequence ID" value="ABC22440"/>
    <property type="gene ID" value="Rru_A1640"/>
</dbReference>
<evidence type="ECO:0000256" key="5">
    <source>
        <dbReference type="ARBA" id="ARBA00022692"/>
    </source>
</evidence>
<dbReference type="STRING" id="269796.Rru_A1640"/>
<feature type="transmembrane region" description="Helical" evidence="8">
    <location>
        <begin position="30"/>
        <end position="50"/>
    </location>
</feature>
<keyword evidence="4" id="KW-1003">Cell membrane</keyword>
<comment type="subcellular location">
    <subcellularLocation>
        <location evidence="1">Cell membrane</location>
        <topology evidence="1">Multi-pass membrane protein</topology>
    </subcellularLocation>
</comment>
<dbReference type="PhylomeDB" id="Q2RTV5"/>
<proteinExistence type="inferred from homology"/>